<dbReference type="InterPro" id="IPR036640">
    <property type="entry name" value="ABC1_TM_sf"/>
</dbReference>
<feature type="transmembrane region" description="Helical" evidence="8">
    <location>
        <begin position="731"/>
        <end position="756"/>
    </location>
</feature>
<evidence type="ECO:0000259" key="9">
    <source>
        <dbReference type="PROSITE" id="PS50893"/>
    </source>
</evidence>
<dbReference type="CDD" id="cd03250">
    <property type="entry name" value="ABCC_MRP_domain1"/>
    <property type="match status" value="1"/>
</dbReference>
<gene>
    <name evidence="11" type="ORF">WA026_003521</name>
</gene>
<feature type="domain" description="ABC transmembrane type-1" evidence="10">
    <location>
        <begin position="107"/>
        <end position="368"/>
    </location>
</feature>
<dbReference type="PROSITE" id="PS50929">
    <property type="entry name" value="ABC_TM1F"/>
    <property type="match status" value="1"/>
</dbReference>
<dbReference type="GO" id="GO:0140359">
    <property type="term" value="F:ABC-type transporter activity"/>
    <property type="evidence" value="ECO:0007669"/>
    <property type="project" value="InterPro"/>
</dbReference>
<keyword evidence="3 8" id="KW-0812">Transmembrane</keyword>
<evidence type="ECO:0000313" key="11">
    <source>
        <dbReference type="EMBL" id="KAK9869789.1"/>
    </source>
</evidence>
<dbReference type="SUPFAM" id="SSF90123">
    <property type="entry name" value="ABC transporter transmembrane region"/>
    <property type="match status" value="1"/>
</dbReference>
<evidence type="ECO:0008006" key="13">
    <source>
        <dbReference type="Google" id="ProtNLM"/>
    </source>
</evidence>
<feature type="transmembrane region" description="Helical" evidence="8">
    <location>
        <begin position="83"/>
        <end position="111"/>
    </location>
</feature>
<feature type="transmembrane region" description="Helical" evidence="8">
    <location>
        <begin position="309"/>
        <end position="342"/>
    </location>
</feature>
<dbReference type="Proteomes" id="UP001431783">
    <property type="component" value="Unassembled WGS sequence"/>
</dbReference>
<dbReference type="Pfam" id="PF00005">
    <property type="entry name" value="ABC_tran"/>
    <property type="match status" value="1"/>
</dbReference>
<dbReference type="InterPro" id="IPR027417">
    <property type="entry name" value="P-loop_NTPase"/>
</dbReference>
<dbReference type="SUPFAM" id="SSF52540">
    <property type="entry name" value="P-loop containing nucleoside triphosphate hydrolases"/>
    <property type="match status" value="1"/>
</dbReference>
<keyword evidence="2" id="KW-0813">Transport</keyword>
<feature type="transmembrane region" description="Helical" evidence="8">
    <location>
        <begin position="131"/>
        <end position="153"/>
    </location>
</feature>
<evidence type="ECO:0000256" key="7">
    <source>
        <dbReference type="ARBA" id="ARBA00023136"/>
    </source>
</evidence>
<evidence type="ECO:0000256" key="3">
    <source>
        <dbReference type="ARBA" id="ARBA00022692"/>
    </source>
</evidence>
<dbReference type="PROSITE" id="PS00211">
    <property type="entry name" value="ABC_TRANSPORTER_1"/>
    <property type="match status" value="1"/>
</dbReference>
<comment type="caution">
    <text evidence="11">The sequence shown here is derived from an EMBL/GenBank/DDBJ whole genome shotgun (WGS) entry which is preliminary data.</text>
</comment>
<evidence type="ECO:0000313" key="12">
    <source>
        <dbReference type="Proteomes" id="UP001431783"/>
    </source>
</evidence>
<dbReference type="EMBL" id="JARQZJ010000001">
    <property type="protein sequence ID" value="KAK9869789.1"/>
    <property type="molecule type" value="Genomic_DNA"/>
</dbReference>
<feature type="transmembrane region" description="Helical" evidence="8">
    <location>
        <begin position="205"/>
        <end position="226"/>
    </location>
</feature>
<comment type="subcellular location">
    <subcellularLocation>
        <location evidence="1">Membrane</location>
    </subcellularLocation>
</comment>
<dbReference type="InterPro" id="IPR003593">
    <property type="entry name" value="AAA+_ATPase"/>
</dbReference>
<dbReference type="InterPro" id="IPR017871">
    <property type="entry name" value="ABC_transporter-like_CS"/>
</dbReference>
<dbReference type="InterPro" id="IPR050173">
    <property type="entry name" value="ABC_transporter_C-like"/>
</dbReference>
<feature type="transmembrane region" description="Helical" evidence="8">
    <location>
        <begin position="232"/>
        <end position="250"/>
    </location>
</feature>
<sequence>MNIIVSGKRKPNPAKNANPFSQLCFLYMFPIFKNTYRKEMTEDDVFEPLPEHMSSILGDRAEVIWKEEYLNPKHRKRALHRALLRLFGFRFILYGVIKGIEECFMVLLLPISIQKVVSYFQEKNISKDEVLMYSGFISFTFLLNTLTTHPSFMGLSHICMKMRVACCTLIYRKSLRLTRTSLSKTTVGQIINLLSNDVSRFDEGFVLFHFLWIAPLQTCFGLYLIYREIQVSAFFGIAFLLALFPLQIWVGNKTSTLRLQTAIRTDERVRLMNEIIVGIQVIKMYCWEKSFAKLIHHARRREMKTIRMHAYLIGLLYAFEMFITRTSIFISILSFVLFGNIISADKVFAITGIYNIIRPLITILFSISVSSVAEVHVSVTRINTFLCHDEIVKDEPLKDLGETRSKPDNDQSTYVDLQNISSGTLDKPNDDDFQEEQMRIHLDKVDAVWIADSEIKDLSNLNLNIVGNQLVAVIGPVGSGKSSLINLFLKEMTIVAGIMEIRGNISYASQEPWLFSGSIRQNILFGVEYDKDRYESIIKVCALEHDLKLFPYGDKTLVGERGKILSGGQKARINLARCIYKKADIYLLDDPLSAVDVNVGKHLYFQCIDEYLSNKICVLVTHQLQYLHTADKILIMEDGTIKQSGTFDELQSSGLDFAKLLEKAEEKETDIDVKRIRSRQLSIHNVPSVHSITQGLEDNIQFEDEEEMGHGKVKLRTYYDYFRSGGNLLEIILLISIFVFGHIIMFGGDFYVTYWVNMEQDFALSKHANDTDLPFSEKI</sequence>
<dbReference type="PANTHER" id="PTHR24223">
    <property type="entry name" value="ATP-BINDING CASSETTE SUB-FAMILY C"/>
    <property type="match status" value="1"/>
</dbReference>
<evidence type="ECO:0000256" key="4">
    <source>
        <dbReference type="ARBA" id="ARBA00022741"/>
    </source>
</evidence>
<evidence type="ECO:0000256" key="5">
    <source>
        <dbReference type="ARBA" id="ARBA00022840"/>
    </source>
</evidence>
<dbReference type="GO" id="GO:0005524">
    <property type="term" value="F:ATP binding"/>
    <property type="evidence" value="ECO:0007669"/>
    <property type="project" value="UniProtKB-KW"/>
</dbReference>
<protein>
    <recommendedName>
        <fullName evidence="13">Multidrug resistance-associated protein lethal(2)03659</fullName>
    </recommendedName>
</protein>
<keyword evidence="4" id="KW-0547">Nucleotide-binding</keyword>
<evidence type="ECO:0000259" key="10">
    <source>
        <dbReference type="PROSITE" id="PS50929"/>
    </source>
</evidence>
<dbReference type="Gene3D" id="1.20.1560.10">
    <property type="entry name" value="ABC transporter type 1, transmembrane domain"/>
    <property type="match status" value="1"/>
</dbReference>
<dbReference type="AlphaFoldDB" id="A0AAW1TRL3"/>
<organism evidence="11 12">
    <name type="scientific">Henosepilachna vigintioctopunctata</name>
    <dbReference type="NCBI Taxonomy" id="420089"/>
    <lineage>
        <taxon>Eukaryota</taxon>
        <taxon>Metazoa</taxon>
        <taxon>Ecdysozoa</taxon>
        <taxon>Arthropoda</taxon>
        <taxon>Hexapoda</taxon>
        <taxon>Insecta</taxon>
        <taxon>Pterygota</taxon>
        <taxon>Neoptera</taxon>
        <taxon>Endopterygota</taxon>
        <taxon>Coleoptera</taxon>
        <taxon>Polyphaga</taxon>
        <taxon>Cucujiformia</taxon>
        <taxon>Coccinelloidea</taxon>
        <taxon>Coccinellidae</taxon>
        <taxon>Epilachninae</taxon>
        <taxon>Epilachnini</taxon>
        <taxon>Henosepilachna</taxon>
    </lineage>
</organism>
<reference evidence="11 12" key="1">
    <citation type="submission" date="2023-03" db="EMBL/GenBank/DDBJ databases">
        <title>Genome insight into feeding habits of ladybird beetles.</title>
        <authorList>
            <person name="Li H.-S."/>
            <person name="Huang Y.-H."/>
            <person name="Pang H."/>
        </authorList>
    </citation>
    <scope>NUCLEOTIDE SEQUENCE [LARGE SCALE GENOMIC DNA]</scope>
    <source>
        <strain evidence="11">SYSU_2023b</strain>
        <tissue evidence="11">Whole body</tissue>
    </source>
</reference>
<accession>A0AAW1TRL3</accession>
<name>A0AAW1TRL3_9CUCU</name>
<dbReference type="InterPro" id="IPR003439">
    <property type="entry name" value="ABC_transporter-like_ATP-bd"/>
</dbReference>
<dbReference type="GO" id="GO:0016887">
    <property type="term" value="F:ATP hydrolysis activity"/>
    <property type="evidence" value="ECO:0007669"/>
    <property type="project" value="InterPro"/>
</dbReference>
<dbReference type="GO" id="GO:0016020">
    <property type="term" value="C:membrane"/>
    <property type="evidence" value="ECO:0007669"/>
    <property type="project" value="UniProtKB-SubCell"/>
</dbReference>
<dbReference type="FunFam" id="1.20.1560.10:FF:000026">
    <property type="entry name" value="Multidrug resistance-associated protein lethal(2)03659"/>
    <property type="match status" value="1"/>
</dbReference>
<keyword evidence="6 8" id="KW-1133">Transmembrane helix</keyword>
<dbReference type="InterPro" id="IPR011527">
    <property type="entry name" value="ABC1_TM_dom"/>
</dbReference>
<dbReference type="Pfam" id="PF00664">
    <property type="entry name" value="ABC_membrane"/>
    <property type="match status" value="1"/>
</dbReference>
<dbReference type="Gene3D" id="3.40.50.300">
    <property type="entry name" value="P-loop containing nucleotide triphosphate hydrolases"/>
    <property type="match status" value="1"/>
</dbReference>
<keyword evidence="5" id="KW-0067">ATP-binding</keyword>
<evidence type="ECO:0000256" key="6">
    <source>
        <dbReference type="ARBA" id="ARBA00022989"/>
    </source>
</evidence>
<dbReference type="PANTHER" id="PTHR24223:SF448">
    <property type="entry name" value="FI20146P1-RELATED"/>
    <property type="match status" value="1"/>
</dbReference>
<dbReference type="FunFam" id="3.40.50.300:FF:000482">
    <property type="entry name" value="Multidrug resistance-associated protein member 4"/>
    <property type="match status" value="1"/>
</dbReference>
<proteinExistence type="predicted"/>
<dbReference type="PROSITE" id="PS50893">
    <property type="entry name" value="ABC_TRANSPORTER_2"/>
    <property type="match status" value="1"/>
</dbReference>
<evidence type="ECO:0000256" key="8">
    <source>
        <dbReference type="SAM" id="Phobius"/>
    </source>
</evidence>
<feature type="transmembrane region" description="Helical" evidence="8">
    <location>
        <begin position="348"/>
        <end position="373"/>
    </location>
</feature>
<feature type="domain" description="ABC transporter" evidence="9">
    <location>
        <begin position="440"/>
        <end position="663"/>
    </location>
</feature>
<dbReference type="SMART" id="SM00382">
    <property type="entry name" value="AAA"/>
    <property type="match status" value="1"/>
</dbReference>
<keyword evidence="7 8" id="KW-0472">Membrane</keyword>
<evidence type="ECO:0000256" key="1">
    <source>
        <dbReference type="ARBA" id="ARBA00004370"/>
    </source>
</evidence>
<keyword evidence="12" id="KW-1185">Reference proteome</keyword>
<evidence type="ECO:0000256" key="2">
    <source>
        <dbReference type="ARBA" id="ARBA00022448"/>
    </source>
</evidence>